<gene>
    <name evidence="3" type="ORF">CDAUBV1_LOCUS1466</name>
</gene>
<dbReference type="Proteomes" id="UP001497525">
    <property type="component" value="Unassembled WGS sequence"/>
</dbReference>
<comment type="caution">
    <text evidence="3">The sequence shown here is derived from an EMBL/GenBank/DDBJ whole genome shotgun (WGS) entry which is preliminary data.</text>
</comment>
<reference evidence="3" key="1">
    <citation type="submission" date="2024-06" db="EMBL/GenBank/DDBJ databases">
        <authorList>
            <person name="Liu X."/>
            <person name="Lenzi L."/>
            <person name="Haldenby T S."/>
            <person name="Uol C."/>
        </authorList>
    </citation>
    <scope>NUCLEOTIDE SEQUENCE</scope>
</reference>
<dbReference type="InterPro" id="IPR056582">
    <property type="entry name" value="EDRF1_N"/>
</dbReference>
<dbReference type="PANTHER" id="PTHR15000">
    <property type="entry name" value="ERYTHROID DIFFERENTIATION-RELATED FACTOR 1"/>
    <property type="match status" value="1"/>
</dbReference>
<name>A0AAV2T1X0_CALDB</name>
<feature type="domain" description="EDRF1 N-terminal" evidence="2">
    <location>
        <begin position="271"/>
        <end position="439"/>
    </location>
</feature>
<feature type="domain" description="EDRF1 N-terminal" evidence="2">
    <location>
        <begin position="35"/>
        <end position="154"/>
    </location>
</feature>
<evidence type="ECO:0000259" key="2">
    <source>
        <dbReference type="Pfam" id="PF23788"/>
    </source>
</evidence>
<organism evidence="3 4">
    <name type="scientific">Calicophoron daubneyi</name>
    <name type="common">Rumen fluke</name>
    <name type="synonym">Paramphistomum daubneyi</name>
    <dbReference type="NCBI Taxonomy" id="300641"/>
    <lineage>
        <taxon>Eukaryota</taxon>
        <taxon>Metazoa</taxon>
        <taxon>Spiralia</taxon>
        <taxon>Lophotrochozoa</taxon>
        <taxon>Platyhelminthes</taxon>
        <taxon>Trematoda</taxon>
        <taxon>Digenea</taxon>
        <taxon>Plagiorchiida</taxon>
        <taxon>Pronocephalata</taxon>
        <taxon>Paramphistomoidea</taxon>
        <taxon>Paramphistomidae</taxon>
        <taxon>Calicophoron</taxon>
    </lineage>
</organism>
<feature type="region of interest" description="Disordered" evidence="1">
    <location>
        <begin position="886"/>
        <end position="926"/>
    </location>
</feature>
<protein>
    <recommendedName>
        <fullName evidence="2">EDRF1 N-terminal domain-containing protein</fullName>
    </recommendedName>
</protein>
<proteinExistence type="predicted"/>
<feature type="region of interest" description="Disordered" evidence="1">
    <location>
        <begin position="207"/>
        <end position="244"/>
    </location>
</feature>
<sequence>MENSSDDDSEIIAGDTQSVEKSILLLKDGQLNDIATLHEGFNISRMPTNYMTKRSYIEKIIFHATMSDAMKSPFSGFTIANRFIANLASIDVISGIRSLKSIAKIPLGNTNRTSIMVHRIGNTWLLDEFDVDSFLLGGEHSSGWIWLRKFLSKKNVLLCSEALSRNALILRDLYIRFLYHTVGQSAHLGLRTIGSLTFGFEGERKSLPAPSSGELGESHVSDVSHSSDLTFPSDIEPPLPGGRLNSSVGIRSPGQGSPKRPWTVNPDEYLHMAKWQLQDLSFLVGSDLAIFGTPKHPCISLKLSPMHESINVLTGVDMWLENILNEVPEVAMCYHNEGIVMQEYEIYKTSDIPSIADFKEKHVYRTLQNLVMFLKRNATQEGHTYWLVKEPGLDVVKLYDLTSLCHNESVQSGKDSSKDESGSNPFILPVATLSYRLAERRWSEFMAFRKRRLAGSTRDDGLFETEVDVFTDALRLLRSCLNLISLLEDYPYTPNVNSSLSSSNSVSAGLTDLKMRAVLLLCRIYLVTPQDLLNTCIQRLQSAVKHSSGVATMNVDDLLEEHPKKTDTNFSPVQGEDDSVMLQQIADGSNDSTRWFGKGNKCLLGSLLMDAFRSSNSAELSQLASAVVQRCTATIPPTPFAWNTSDSGLSLDGPSNAVLATNGGALDAHAVGSPSDLFSMALLKTYIRKAIASWTRCQHQVSNKAGFSLTTLPLLREVLRHSIPPIILLEHLIPDSHSTTLPSPSKLAAESSVCPLCKSKGLFNDQATSLDCCLLRNMLRSASFLLPVSIIWYIDAIRQLKASVSESQLEQLSLDFASSDSFIMSTSCAPSLSYCKSMFEAAAYGPSHHIEKETSVNASVNSVHWLDLLRLACRCLRRVIVQNPSPFSEEDESKRKPANRSRGERRRKSNESAKSSSIRDDSQSSTDSEFFIPQMNTCTHWWSVLVNVYVIALRNEWADGSYSKQSHSEDLDSNLDFGLRMILHPPCGIQELNDRSQFVTCMNEFQLYKVAAAVSQLHPSCSWISHLRSLPSKPTPILPTQTLIYEPVSEKSKSGKDSRNSARFQLTAVCLARALDSLLRQFSRSDGQSPVGEEVRSQLCASLLITANEYIPVCLGDETESEKKDSAYISTLHNVLKQVMRRLPEELTETNNHVAQPRRGSSLILSKNTILQMLDLRLNQMNIAIHMHQNCSVVSGGPSQAPNWSTIVGHARTALIWHFNHMNLPSSSSQPIDSLTVKDMAVFLKLVNRLVTLETVNLDVLSIAGIMTILKDIALTHSVIKILNERLLIDSSLENLKVDFELPVRSLYYNLICLCASLVEKYRSRLVLSKTDRKSGGRKKGNGSTSSLQHEVPPNVELASSMLDFPEFSRENGLKTYQKFTDVLATHGLDSFDQLCQSLVLKMERLSSSLSH</sequence>
<feature type="compositionally biased region" description="Basic residues" evidence="1">
    <location>
        <begin position="896"/>
        <end position="908"/>
    </location>
</feature>
<evidence type="ECO:0000256" key="1">
    <source>
        <dbReference type="SAM" id="MobiDB-lite"/>
    </source>
</evidence>
<accession>A0AAV2T1X0</accession>
<dbReference type="Pfam" id="PF23788">
    <property type="entry name" value="EDRF1_N"/>
    <property type="match status" value="2"/>
</dbReference>
<evidence type="ECO:0000313" key="3">
    <source>
        <dbReference type="EMBL" id="CAL5130021.1"/>
    </source>
</evidence>
<dbReference type="GO" id="GO:0045893">
    <property type="term" value="P:positive regulation of DNA-templated transcription"/>
    <property type="evidence" value="ECO:0007669"/>
    <property type="project" value="TreeGrafter"/>
</dbReference>
<evidence type="ECO:0000313" key="4">
    <source>
        <dbReference type="Proteomes" id="UP001497525"/>
    </source>
</evidence>
<dbReference type="EMBL" id="CAXLJL010000057">
    <property type="protein sequence ID" value="CAL5130021.1"/>
    <property type="molecule type" value="Genomic_DNA"/>
</dbReference>
<dbReference type="PANTHER" id="PTHR15000:SF1">
    <property type="entry name" value="ERYTHROID DIFFERENTIATION-RELATED FACTOR 1"/>
    <property type="match status" value="1"/>
</dbReference>